<evidence type="ECO:0000313" key="1">
    <source>
        <dbReference type="EMBL" id="ATF09186.1"/>
    </source>
</evidence>
<dbReference type="KEGG" id="elux:BTN50_0668"/>
<sequence>MITLDQTKALVNLFEEIDQESTNELLANRLVMIVICSSTR</sequence>
<accession>A0A291B872</accession>
<reference evidence="2" key="1">
    <citation type="submission" date="2017-04" db="EMBL/GenBank/DDBJ databases">
        <title>Genome evolution of the luminous symbionts of deep sea anglerfish.</title>
        <authorList>
            <person name="Hendry T.A."/>
        </authorList>
    </citation>
    <scope>NUCLEOTIDE SEQUENCE [LARGE SCALE GENOMIC DNA]</scope>
</reference>
<evidence type="ECO:0000313" key="2">
    <source>
        <dbReference type="Proteomes" id="UP000218160"/>
    </source>
</evidence>
<dbReference type="AlphaFoldDB" id="A0A291B872"/>
<keyword evidence="2" id="KW-1185">Reference proteome</keyword>
<proteinExistence type="predicted"/>
<dbReference type="EMBL" id="CP020660">
    <property type="protein sequence ID" value="ATF09186.1"/>
    <property type="molecule type" value="Genomic_DNA"/>
</dbReference>
<name>A0A291B872_9GAMM</name>
<dbReference type="Proteomes" id="UP000218160">
    <property type="component" value="Chromosome 1"/>
</dbReference>
<organism evidence="1 2">
    <name type="scientific">Candidatus Enterovibrio altilux</name>
    <dbReference type="NCBI Taxonomy" id="1927128"/>
    <lineage>
        <taxon>Bacteria</taxon>
        <taxon>Pseudomonadati</taxon>
        <taxon>Pseudomonadota</taxon>
        <taxon>Gammaproteobacteria</taxon>
        <taxon>Vibrionales</taxon>
        <taxon>Vibrionaceae</taxon>
        <taxon>Enterovibrio</taxon>
    </lineage>
</organism>
<protein>
    <submittedName>
        <fullName evidence="1">Uncharacterized protein</fullName>
    </submittedName>
</protein>
<gene>
    <name evidence="1" type="ORF">BTN50_0668</name>
</gene>